<sequence>MTITATSIPGYVPGTWKVDRDHARITFSVRHLAISKVRGTFDEFDVTLVTAEDPADSTIEATIEIASVNTAQPARDAHLRTSDFFAAEEFPQMHFRSTGHRTDGDRLLIDGDLTLRGVTRPVTLTTEFGGIATDSLGQVKIGAEATTTIDRTEFGVNWNAATEAGGLTLGTTIAIAIEIQLTLQK</sequence>
<dbReference type="InterPro" id="IPR036761">
    <property type="entry name" value="TTHA0802/YceI-like_sf"/>
</dbReference>
<dbReference type="SUPFAM" id="SSF101874">
    <property type="entry name" value="YceI-like"/>
    <property type="match status" value="1"/>
</dbReference>
<evidence type="ECO:0000313" key="3">
    <source>
        <dbReference type="EMBL" id="SDZ43194.1"/>
    </source>
</evidence>
<dbReference type="STRING" id="381665.SAMN05216554_3839"/>
<accession>A0A1H3SZ44</accession>
<dbReference type="InterPro" id="IPR007372">
    <property type="entry name" value="Lipid/polyisoprenoid-bd_YceI"/>
</dbReference>
<protein>
    <submittedName>
        <fullName evidence="3">Polyisoprenoid-binding protein YceI</fullName>
    </submittedName>
</protein>
<evidence type="ECO:0000259" key="2">
    <source>
        <dbReference type="SMART" id="SM00867"/>
    </source>
</evidence>
<dbReference type="AlphaFoldDB" id="A0A1H3SZ44"/>
<dbReference type="Pfam" id="PF04264">
    <property type="entry name" value="YceI"/>
    <property type="match status" value="1"/>
</dbReference>
<keyword evidence="4" id="KW-1185">Reference proteome</keyword>
<name>A0A1H3SZ44_9MICO</name>
<evidence type="ECO:0000256" key="1">
    <source>
        <dbReference type="ARBA" id="ARBA00008812"/>
    </source>
</evidence>
<dbReference type="Gene3D" id="2.40.128.110">
    <property type="entry name" value="Lipid/polyisoprenoid-binding, YceI-like"/>
    <property type="match status" value="1"/>
</dbReference>
<dbReference type="EMBL" id="FNPZ01000004">
    <property type="protein sequence ID" value="SDZ43194.1"/>
    <property type="molecule type" value="Genomic_DNA"/>
</dbReference>
<comment type="similarity">
    <text evidence="1">Belongs to the UPF0312 family.</text>
</comment>
<evidence type="ECO:0000313" key="4">
    <source>
        <dbReference type="Proteomes" id="UP000198891"/>
    </source>
</evidence>
<dbReference type="PANTHER" id="PTHR34406:SF1">
    <property type="entry name" value="PROTEIN YCEI"/>
    <property type="match status" value="1"/>
</dbReference>
<proteinExistence type="inferred from homology"/>
<dbReference type="RefSeq" id="WP_175494363.1">
    <property type="nucleotide sequence ID" value="NZ_FNPZ01000004.1"/>
</dbReference>
<feature type="domain" description="Lipid/polyisoprenoid-binding YceI-like" evidence="2">
    <location>
        <begin position="15"/>
        <end position="182"/>
    </location>
</feature>
<reference evidence="3 4" key="1">
    <citation type="submission" date="2016-10" db="EMBL/GenBank/DDBJ databases">
        <authorList>
            <person name="de Groot N.N."/>
        </authorList>
    </citation>
    <scope>NUCLEOTIDE SEQUENCE [LARGE SCALE GENOMIC DNA]</scope>
    <source>
        <strain evidence="3 4">CGMCC 4.3491</strain>
    </source>
</reference>
<dbReference type="PANTHER" id="PTHR34406">
    <property type="entry name" value="PROTEIN YCEI"/>
    <property type="match status" value="1"/>
</dbReference>
<dbReference type="Proteomes" id="UP000198891">
    <property type="component" value="Unassembled WGS sequence"/>
</dbReference>
<organism evidence="3 4">
    <name type="scientific">Herbiconiux ginsengi</name>
    <dbReference type="NCBI Taxonomy" id="381665"/>
    <lineage>
        <taxon>Bacteria</taxon>
        <taxon>Bacillati</taxon>
        <taxon>Actinomycetota</taxon>
        <taxon>Actinomycetes</taxon>
        <taxon>Micrococcales</taxon>
        <taxon>Microbacteriaceae</taxon>
        <taxon>Herbiconiux</taxon>
    </lineage>
</organism>
<gene>
    <name evidence="3" type="ORF">SAMN05216554_3839</name>
</gene>
<dbReference type="SMART" id="SM00867">
    <property type="entry name" value="YceI"/>
    <property type="match status" value="1"/>
</dbReference>